<feature type="binding site" evidence="10">
    <location>
        <position position="30"/>
    </location>
    <ligand>
        <name>NAD(+)</name>
        <dbReference type="ChEBI" id="CHEBI:57540"/>
    </ligand>
</feature>
<dbReference type="SMART" id="SM00984">
    <property type="entry name" value="UDPG_MGDP_dh_C"/>
    <property type="match status" value="1"/>
</dbReference>
<gene>
    <name evidence="12" type="ORF">E5161_06075</name>
</gene>
<comment type="catalytic activity">
    <reaction evidence="6 7">
        <text>UDP-alpha-D-glucose + 2 NAD(+) + H2O = UDP-alpha-D-glucuronate + 2 NADH + 3 H(+)</text>
        <dbReference type="Rhea" id="RHEA:23596"/>
        <dbReference type="ChEBI" id="CHEBI:15377"/>
        <dbReference type="ChEBI" id="CHEBI:15378"/>
        <dbReference type="ChEBI" id="CHEBI:57540"/>
        <dbReference type="ChEBI" id="CHEBI:57945"/>
        <dbReference type="ChEBI" id="CHEBI:58052"/>
        <dbReference type="ChEBI" id="CHEBI:58885"/>
        <dbReference type="EC" id="1.1.1.22"/>
    </reaction>
</comment>
<dbReference type="InterPro" id="IPR008927">
    <property type="entry name" value="6-PGluconate_DH-like_C_sf"/>
</dbReference>
<dbReference type="UniPathway" id="UPA00038">
    <property type="reaction ID" value="UER00491"/>
</dbReference>
<evidence type="ECO:0000256" key="10">
    <source>
        <dbReference type="PIRSR" id="PIRSR500134-3"/>
    </source>
</evidence>
<feature type="domain" description="UDP-glucose/GDP-mannose dehydrogenase C-terminal" evidence="11">
    <location>
        <begin position="312"/>
        <end position="415"/>
    </location>
</feature>
<keyword evidence="4 7" id="KW-0560">Oxidoreductase</keyword>
<comment type="caution">
    <text evidence="12">The sequence shown here is derived from an EMBL/GenBank/DDBJ whole genome shotgun (WGS) entry which is preliminary data.</text>
</comment>
<dbReference type="GO" id="GO:0051287">
    <property type="term" value="F:NAD binding"/>
    <property type="evidence" value="ECO:0007669"/>
    <property type="project" value="InterPro"/>
</dbReference>
<comment type="pathway">
    <text evidence="1">Nucleotide-sugar biosynthesis; UDP-alpha-D-glucuronate biosynthesis; UDP-alpha-D-glucuronate from UDP-alpha-D-glucose: step 1/1.</text>
</comment>
<dbReference type="Pfam" id="PF03721">
    <property type="entry name" value="UDPG_MGDP_dh_N"/>
    <property type="match status" value="1"/>
</dbReference>
<dbReference type="PIRSF" id="PIRSF000124">
    <property type="entry name" value="UDPglc_GDPman_dh"/>
    <property type="match status" value="1"/>
</dbReference>
<keyword evidence="5 7" id="KW-0520">NAD</keyword>
<dbReference type="AlphaFoldDB" id="A0A4U0FF44"/>
<dbReference type="SUPFAM" id="SSF52413">
    <property type="entry name" value="UDP-glucose/GDP-mannose dehydrogenase C-terminal domain"/>
    <property type="match status" value="1"/>
</dbReference>
<feature type="binding site" evidence="9">
    <location>
        <position position="319"/>
    </location>
    <ligand>
        <name>substrate</name>
    </ligand>
</feature>
<evidence type="ECO:0000256" key="9">
    <source>
        <dbReference type="PIRSR" id="PIRSR500134-2"/>
    </source>
</evidence>
<feature type="binding site" evidence="9">
    <location>
        <position position="202"/>
    </location>
    <ligand>
        <name>substrate</name>
    </ligand>
</feature>
<evidence type="ECO:0000256" key="5">
    <source>
        <dbReference type="ARBA" id="ARBA00023027"/>
    </source>
</evidence>
<dbReference type="GO" id="GO:0000271">
    <property type="term" value="P:polysaccharide biosynthetic process"/>
    <property type="evidence" value="ECO:0007669"/>
    <property type="project" value="InterPro"/>
</dbReference>
<dbReference type="EC" id="1.1.1.22" evidence="3 7"/>
<dbReference type="RefSeq" id="WP_136776811.1">
    <property type="nucleotide sequence ID" value="NZ_SUPK01000002.1"/>
</dbReference>
<dbReference type="Pfam" id="PF03720">
    <property type="entry name" value="UDPG_MGDP_dh_C"/>
    <property type="match status" value="1"/>
</dbReference>
<dbReference type="InterPro" id="IPR017476">
    <property type="entry name" value="UDP-Glc/GDP-Man"/>
</dbReference>
<dbReference type="GO" id="GO:0006065">
    <property type="term" value="P:UDP-glucuronate biosynthetic process"/>
    <property type="evidence" value="ECO:0007669"/>
    <property type="project" value="UniProtKB-UniPathway"/>
</dbReference>
<feature type="binding site" evidence="10">
    <location>
        <position position="261"/>
    </location>
    <ligand>
        <name>NAD(+)</name>
        <dbReference type="ChEBI" id="CHEBI:57540"/>
    </ligand>
</feature>
<feature type="binding site" evidence="9">
    <location>
        <begin position="150"/>
        <end position="153"/>
    </location>
    <ligand>
        <name>substrate</name>
    </ligand>
</feature>
<evidence type="ECO:0000313" key="13">
    <source>
        <dbReference type="Proteomes" id="UP000309673"/>
    </source>
</evidence>
<sequence length="450" mass="49125">MNIAVIGTGYVGLVSGVCFAELGNRVICVDKDTRKIDILNSGGIPIYEPGLKELSEANRAADRLAFTSDLPGAVRQSDIIILAVGTPPLPNGEANLSYIEEAALEIAEAMNGYKIIVVKSTVPVGTNERLSDLIRRRTKHLFDSVSLPEFLREGSAIKDSLQPDRIIIGVDSPLAADTMVELHKPLTEQIVVTDIRSAEMIKYASNAFLATKISFINEIANICEKVGADVTQVAEGMGYDKRIGPAYLKAGIGYGGSCFPKDTRALIQIAGHVDYDFKLLRSVVEVNQGQRFNVIRKLETIFGGELQGRTVAVWGLAFKPNTDDVRDSPALEIIQFLVENGVKVKAHDPVAMGNFQALFGKEGVEWCNDALETAQGADALCLLTEWEEFADVDLKQLQSVLNRPILIDGRNVFEEEDLLGTNFVYYSVGRPSLNQGVKEQLPALPFVQNL</sequence>
<dbReference type="Gene3D" id="1.20.5.100">
    <property type="entry name" value="Cytochrome c1, transmembrane anchor, C-terminal"/>
    <property type="match status" value="1"/>
</dbReference>
<evidence type="ECO:0000256" key="4">
    <source>
        <dbReference type="ARBA" id="ARBA00023002"/>
    </source>
</evidence>
<feature type="binding site" evidence="10">
    <location>
        <position position="86"/>
    </location>
    <ligand>
        <name>NAD(+)</name>
        <dbReference type="ChEBI" id="CHEBI:57540"/>
    </ligand>
</feature>
<dbReference type="OrthoDB" id="9803238at2"/>
<dbReference type="InterPro" id="IPR014027">
    <property type="entry name" value="UDP-Glc/GDP-Man_DH_C"/>
</dbReference>
<evidence type="ECO:0000256" key="3">
    <source>
        <dbReference type="ARBA" id="ARBA00012954"/>
    </source>
</evidence>
<feature type="binding site" evidence="9">
    <location>
        <position position="255"/>
    </location>
    <ligand>
        <name>substrate</name>
    </ligand>
</feature>
<dbReference type="Gene3D" id="3.40.50.720">
    <property type="entry name" value="NAD(P)-binding Rossmann-like Domain"/>
    <property type="match status" value="2"/>
</dbReference>
<dbReference type="InterPro" id="IPR014026">
    <property type="entry name" value="UDP-Glc/GDP-Man_DH_dimer"/>
</dbReference>
<evidence type="ECO:0000259" key="11">
    <source>
        <dbReference type="SMART" id="SM00984"/>
    </source>
</evidence>
<protein>
    <recommendedName>
        <fullName evidence="3 7">UDP-glucose 6-dehydrogenase</fullName>
        <ecNumber evidence="3 7">1.1.1.22</ecNumber>
    </recommendedName>
</protein>
<dbReference type="GO" id="GO:0003979">
    <property type="term" value="F:UDP-glucose 6-dehydrogenase activity"/>
    <property type="evidence" value="ECO:0007669"/>
    <property type="project" value="UniProtKB-EC"/>
</dbReference>
<evidence type="ECO:0000256" key="1">
    <source>
        <dbReference type="ARBA" id="ARBA00004701"/>
    </source>
</evidence>
<dbReference type="InterPro" id="IPR028357">
    <property type="entry name" value="UDPglc_DH_bac"/>
</dbReference>
<accession>A0A4U0FF44</accession>
<feature type="active site" description="Nucleophile" evidence="8">
    <location>
        <position position="258"/>
    </location>
</feature>
<dbReference type="InterPro" id="IPR036291">
    <property type="entry name" value="NAD(P)-bd_dom_sf"/>
</dbReference>
<evidence type="ECO:0000313" key="12">
    <source>
        <dbReference type="EMBL" id="TJY43448.1"/>
    </source>
</evidence>
<evidence type="ECO:0000256" key="7">
    <source>
        <dbReference type="PIRNR" id="PIRNR000124"/>
    </source>
</evidence>
<keyword evidence="13" id="KW-1185">Reference proteome</keyword>
<evidence type="ECO:0000256" key="6">
    <source>
        <dbReference type="ARBA" id="ARBA00047473"/>
    </source>
</evidence>
<dbReference type="SUPFAM" id="SSF51735">
    <property type="entry name" value="NAD(P)-binding Rossmann-fold domains"/>
    <property type="match status" value="1"/>
</dbReference>
<reference evidence="12 13" key="1">
    <citation type="submission" date="2019-04" db="EMBL/GenBank/DDBJ databases">
        <title>Cohnella sp. nov., isolated from soil.</title>
        <authorList>
            <person name="Kim W."/>
        </authorList>
    </citation>
    <scope>NUCLEOTIDE SEQUENCE [LARGE SCALE GENOMIC DNA]</scope>
    <source>
        <strain evidence="12 13">CAU 1483</strain>
    </source>
</reference>
<dbReference type="Pfam" id="PF00984">
    <property type="entry name" value="UDPG_MGDP_dh"/>
    <property type="match status" value="1"/>
</dbReference>
<dbReference type="InterPro" id="IPR036220">
    <property type="entry name" value="UDP-Glc/GDP-Man_DH_C_sf"/>
</dbReference>
<dbReference type="InterPro" id="IPR001732">
    <property type="entry name" value="UDP-Glc/GDP-Man_DH_N"/>
</dbReference>
<comment type="similarity">
    <text evidence="2 7">Belongs to the UDP-glucose/GDP-mannose dehydrogenase family.</text>
</comment>
<name>A0A4U0FF44_9BACL</name>
<dbReference type="Proteomes" id="UP000309673">
    <property type="component" value="Unassembled WGS sequence"/>
</dbReference>
<dbReference type="PANTHER" id="PTHR43750:SF3">
    <property type="entry name" value="UDP-GLUCOSE 6-DEHYDROGENASE TUAD"/>
    <property type="match status" value="1"/>
</dbReference>
<proteinExistence type="inferred from homology"/>
<feature type="binding site" evidence="10">
    <location>
        <position position="121"/>
    </location>
    <ligand>
        <name>NAD(+)</name>
        <dbReference type="ChEBI" id="CHEBI:57540"/>
    </ligand>
</feature>
<feature type="binding site" evidence="9">
    <location>
        <begin position="247"/>
        <end position="251"/>
    </location>
    <ligand>
        <name>substrate</name>
    </ligand>
</feature>
<feature type="binding site" evidence="10">
    <location>
        <position position="153"/>
    </location>
    <ligand>
        <name>NAD(+)</name>
        <dbReference type="ChEBI" id="CHEBI:57540"/>
    </ligand>
</feature>
<evidence type="ECO:0000256" key="8">
    <source>
        <dbReference type="PIRSR" id="PIRSR500134-1"/>
    </source>
</evidence>
<dbReference type="PIRSF" id="PIRSF500134">
    <property type="entry name" value="UDPglc_DH_bac"/>
    <property type="match status" value="1"/>
</dbReference>
<evidence type="ECO:0000256" key="2">
    <source>
        <dbReference type="ARBA" id="ARBA00006601"/>
    </source>
</evidence>
<dbReference type="PANTHER" id="PTHR43750">
    <property type="entry name" value="UDP-GLUCOSE 6-DEHYDROGENASE TUAD"/>
    <property type="match status" value="1"/>
</dbReference>
<dbReference type="SUPFAM" id="SSF48179">
    <property type="entry name" value="6-phosphogluconate dehydrogenase C-terminal domain-like"/>
    <property type="match status" value="1"/>
</dbReference>
<organism evidence="12 13">
    <name type="scientific">Cohnella pontilimi</name>
    <dbReference type="NCBI Taxonomy" id="2564100"/>
    <lineage>
        <taxon>Bacteria</taxon>
        <taxon>Bacillati</taxon>
        <taxon>Bacillota</taxon>
        <taxon>Bacilli</taxon>
        <taxon>Bacillales</taxon>
        <taxon>Paenibacillaceae</taxon>
        <taxon>Cohnella</taxon>
    </lineage>
</organism>
<dbReference type="EMBL" id="SUPK01000002">
    <property type="protein sequence ID" value="TJY43448.1"/>
    <property type="molecule type" value="Genomic_DNA"/>
</dbReference>
<feature type="binding site" evidence="10">
    <location>
        <position position="326"/>
    </location>
    <ligand>
        <name>NAD(+)</name>
        <dbReference type="ChEBI" id="CHEBI:57540"/>
    </ligand>
</feature>
<dbReference type="NCBIfam" id="TIGR03026">
    <property type="entry name" value="NDP-sugDHase"/>
    <property type="match status" value="1"/>
</dbReference>
<feature type="binding site" evidence="10">
    <location>
        <position position="35"/>
    </location>
    <ligand>
        <name>NAD(+)</name>
        <dbReference type="ChEBI" id="CHEBI:57540"/>
    </ligand>
</feature>